<dbReference type="GO" id="GO:0004519">
    <property type="term" value="F:endonuclease activity"/>
    <property type="evidence" value="ECO:0007669"/>
    <property type="project" value="UniProtKB-KW"/>
</dbReference>
<dbReference type="AlphaFoldDB" id="A0A7W6K4U2"/>
<organism evidence="2 3">
    <name type="scientific">Allorhizobium borbori</name>
    <dbReference type="NCBI Taxonomy" id="485907"/>
    <lineage>
        <taxon>Bacteria</taxon>
        <taxon>Pseudomonadati</taxon>
        <taxon>Pseudomonadota</taxon>
        <taxon>Alphaproteobacteria</taxon>
        <taxon>Hyphomicrobiales</taxon>
        <taxon>Rhizobiaceae</taxon>
        <taxon>Rhizobium/Agrobacterium group</taxon>
        <taxon>Allorhizobium</taxon>
    </lineage>
</organism>
<dbReference type="Proteomes" id="UP000584824">
    <property type="component" value="Unassembled WGS sequence"/>
</dbReference>
<dbReference type="GO" id="GO:0004527">
    <property type="term" value="F:exonuclease activity"/>
    <property type="evidence" value="ECO:0007669"/>
    <property type="project" value="UniProtKB-KW"/>
</dbReference>
<dbReference type="Pfam" id="PF03372">
    <property type="entry name" value="Exo_endo_phos"/>
    <property type="match status" value="1"/>
</dbReference>
<comment type="caution">
    <text evidence="2">The sequence shown here is derived from an EMBL/GenBank/DDBJ whole genome shotgun (WGS) entry which is preliminary data.</text>
</comment>
<dbReference type="EMBL" id="JACIDU010000017">
    <property type="protein sequence ID" value="MBB4105145.1"/>
    <property type="molecule type" value="Genomic_DNA"/>
</dbReference>
<dbReference type="GO" id="GO:0016020">
    <property type="term" value="C:membrane"/>
    <property type="evidence" value="ECO:0007669"/>
    <property type="project" value="GOC"/>
</dbReference>
<keyword evidence="2" id="KW-0255">Endonuclease</keyword>
<sequence length="272" mass="30266">MKRETFLTGDLPNSLPKRILASLRHRQHRRQMPFSPTAPVCDLTVASYNVHKCVGRDRRFDPVRTAEVIREIGADVIALQEADTRFGERTGLLDLDWLERETGLTRVPLTIASRAHGFHGNTLLFREGLVRDLHPVKLPGLEPRGALITELELKNGQALRIVAAHFGLLRHSRRQQAGRILDILRAGEDCPTLLVGDLNEWRLGKGSALKALAPVFDSTVAVPSFPAGLPVLALDRIMANRPGLIRQIEVHDSPLARMASDHLPIKAFLHFS</sequence>
<protein>
    <submittedName>
        <fullName evidence="2">Endonuclease/exonuclease/phosphatase family metal-dependent hydrolase</fullName>
    </submittedName>
</protein>
<keyword evidence="2" id="KW-0269">Exonuclease</keyword>
<evidence type="ECO:0000259" key="1">
    <source>
        <dbReference type="Pfam" id="PF03372"/>
    </source>
</evidence>
<dbReference type="RefSeq" id="WP_183794357.1">
    <property type="nucleotide sequence ID" value="NZ_JACIDU010000017.1"/>
</dbReference>
<dbReference type="PANTHER" id="PTHR14859:SF15">
    <property type="entry name" value="ENDONUCLEASE_EXONUCLEASE_PHOSPHATASE DOMAIN-CONTAINING PROTEIN"/>
    <property type="match status" value="1"/>
</dbReference>
<keyword evidence="3" id="KW-1185">Reference proteome</keyword>
<name>A0A7W6K4U2_9HYPH</name>
<dbReference type="PANTHER" id="PTHR14859">
    <property type="entry name" value="CALCOFLUOR WHITE HYPERSENSITIVE PROTEIN PRECURSOR"/>
    <property type="match status" value="1"/>
</dbReference>
<dbReference type="SUPFAM" id="SSF56219">
    <property type="entry name" value="DNase I-like"/>
    <property type="match status" value="1"/>
</dbReference>
<dbReference type="InterPro" id="IPR051916">
    <property type="entry name" value="GPI-anchor_lipid_remodeler"/>
</dbReference>
<evidence type="ECO:0000313" key="2">
    <source>
        <dbReference type="EMBL" id="MBB4105145.1"/>
    </source>
</evidence>
<gene>
    <name evidence="2" type="ORF">GGQ66_003728</name>
</gene>
<dbReference type="Gene3D" id="3.60.10.10">
    <property type="entry name" value="Endonuclease/exonuclease/phosphatase"/>
    <property type="match status" value="1"/>
</dbReference>
<proteinExistence type="predicted"/>
<evidence type="ECO:0000313" key="3">
    <source>
        <dbReference type="Proteomes" id="UP000584824"/>
    </source>
</evidence>
<keyword evidence="2" id="KW-0378">Hydrolase</keyword>
<reference evidence="2 3" key="1">
    <citation type="submission" date="2020-08" db="EMBL/GenBank/DDBJ databases">
        <title>Genomic Encyclopedia of Type Strains, Phase IV (KMG-IV): sequencing the most valuable type-strain genomes for metagenomic binning, comparative biology and taxonomic classification.</title>
        <authorList>
            <person name="Goeker M."/>
        </authorList>
    </citation>
    <scope>NUCLEOTIDE SEQUENCE [LARGE SCALE GENOMIC DNA]</scope>
    <source>
        <strain evidence="2 3">DSM 26385</strain>
    </source>
</reference>
<feature type="domain" description="Endonuclease/exonuclease/phosphatase" evidence="1">
    <location>
        <begin position="46"/>
        <end position="262"/>
    </location>
</feature>
<dbReference type="GO" id="GO:0006506">
    <property type="term" value="P:GPI anchor biosynthetic process"/>
    <property type="evidence" value="ECO:0007669"/>
    <property type="project" value="TreeGrafter"/>
</dbReference>
<keyword evidence="2" id="KW-0540">Nuclease</keyword>
<accession>A0A7W6K4U2</accession>
<dbReference type="InterPro" id="IPR036691">
    <property type="entry name" value="Endo/exonu/phosph_ase_sf"/>
</dbReference>
<dbReference type="InterPro" id="IPR005135">
    <property type="entry name" value="Endo/exonuclease/phosphatase"/>
</dbReference>